<evidence type="ECO:0000256" key="1">
    <source>
        <dbReference type="SAM" id="MobiDB-lite"/>
    </source>
</evidence>
<keyword evidence="2" id="KW-0472">Membrane</keyword>
<dbReference type="Proteomes" id="UP000594261">
    <property type="component" value="Chromosome 2"/>
</dbReference>
<dbReference type="AlphaFoldDB" id="A0A7N2L251"/>
<reference evidence="3" key="2">
    <citation type="submission" date="2021-01" db="UniProtKB">
        <authorList>
            <consortium name="EnsemblPlants"/>
        </authorList>
    </citation>
    <scope>IDENTIFICATION</scope>
</reference>
<protein>
    <submittedName>
        <fullName evidence="3">Uncharacterized protein</fullName>
    </submittedName>
</protein>
<evidence type="ECO:0000313" key="4">
    <source>
        <dbReference type="Proteomes" id="UP000594261"/>
    </source>
</evidence>
<keyword evidence="2" id="KW-0812">Transmembrane</keyword>
<name>A0A7N2L251_QUELO</name>
<keyword evidence="4" id="KW-1185">Reference proteome</keyword>
<keyword evidence="2" id="KW-1133">Transmembrane helix</keyword>
<reference evidence="4" key="1">
    <citation type="journal article" date="2016" name="G3 (Bethesda)">
        <title>First Draft Assembly and Annotation of the Genome of a California Endemic Oak Quercus lobata Nee (Fagaceae).</title>
        <authorList>
            <person name="Sork V.L."/>
            <person name="Fitz-Gibbon S.T."/>
            <person name="Puiu D."/>
            <person name="Crepeau M."/>
            <person name="Gugger P.F."/>
            <person name="Sherman R."/>
            <person name="Stevens K."/>
            <person name="Langley C.H."/>
            <person name="Pellegrini M."/>
            <person name="Salzberg S.L."/>
        </authorList>
    </citation>
    <scope>NUCLEOTIDE SEQUENCE [LARGE SCALE GENOMIC DNA]</scope>
    <source>
        <strain evidence="4">cv. SW786</strain>
    </source>
</reference>
<evidence type="ECO:0000313" key="3">
    <source>
        <dbReference type="EnsemblPlants" id="QL02p101677:mrna"/>
    </source>
</evidence>
<proteinExistence type="predicted"/>
<dbReference type="Gramene" id="QL02p101677:mrna">
    <property type="protein sequence ID" value="QL02p101677:mrna"/>
    <property type="gene ID" value="QL02p101677"/>
</dbReference>
<evidence type="ECO:0000256" key="2">
    <source>
        <dbReference type="SAM" id="Phobius"/>
    </source>
</evidence>
<feature type="transmembrane region" description="Helical" evidence="2">
    <location>
        <begin position="74"/>
        <end position="96"/>
    </location>
</feature>
<accession>A0A7N2L251</accession>
<organism evidence="3 4">
    <name type="scientific">Quercus lobata</name>
    <name type="common">Valley oak</name>
    <dbReference type="NCBI Taxonomy" id="97700"/>
    <lineage>
        <taxon>Eukaryota</taxon>
        <taxon>Viridiplantae</taxon>
        <taxon>Streptophyta</taxon>
        <taxon>Embryophyta</taxon>
        <taxon>Tracheophyta</taxon>
        <taxon>Spermatophyta</taxon>
        <taxon>Magnoliopsida</taxon>
        <taxon>eudicotyledons</taxon>
        <taxon>Gunneridae</taxon>
        <taxon>Pentapetalae</taxon>
        <taxon>rosids</taxon>
        <taxon>fabids</taxon>
        <taxon>Fagales</taxon>
        <taxon>Fagaceae</taxon>
        <taxon>Quercus</taxon>
    </lineage>
</organism>
<dbReference type="EnsemblPlants" id="QL02p101677:mrna">
    <property type="protein sequence ID" value="QL02p101677:mrna"/>
    <property type="gene ID" value="QL02p101677"/>
</dbReference>
<dbReference type="InParanoid" id="A0A7N2L251"/>
<feature type="region of interest" description="Disordered" evidence="1">
    <location>
        <begin position="1"/>
        <end position="38"/>
    </location>
</feature>
<sequence>MVSQKKKKEEWKRNRRGGRRVQTTGRANFVGGDGDNGGETISGQIASEVHAIVDDTMGGQFAGEVRFNNFNTSFAILILFFPCSVHIFCSGSRFNVMVFRYLPGQHYRDRPFYKEAIMSMVQSLQIVASTALIQLGMDEKPHSVYSSSVVPNLSGTMWNVRPNLSPQPSIDLSFADGATMMEPLDGANNSMTPVNLAVVFFSNQLLHLWGLQ</sequence>